<feature type="chain" id="PRO_5020546399" evidence="2">
    <location>
        <begin position="25"/>
        <end position="350"/>
    </location>
</feature>
<evidence type="ECO:0000313" key="5">
    <source>
        <dbReference type="Proteomes" id="UP000294257"/>
    </source>
</evidence>
<evidence type="ECO:0000259" key="3">
    <source>
        <dbReference type="Pfam" id="PF07995"/>
    </source>
</evidence>
<dbReference type="InterPro" id="IPR012938">
    <property type="entry name" value="Glc/Sorbosone_DH"/>
</dbReference>
<protein>
    <submittedName>
        <fullName evidence="4">Glucose/arabinose dehydrogenase</fullName>
    </submittedName>
</protein>
<dbReference type="PANTHER" id="PTHR19328">
    <property type="entry name" value="HEDGEHOG-INTERACTING PROTEIN"/>
    <property type="match status" value="1"/>
</dbReference>
<dbReference type="SUPFAM" id="SSF50952">
    <property type="entry name" value="Soluble quinoprotein glucose dehydrogenase"/>
    <property type="match status" value="1"/>
</dbReference>
<dbReference type="Proteomes" id="UP000294257">
    <property type="component" value="Unassembled WGS sequence"/>
</dbReference>
<dbReference type="Pfam" id="PF07995">
    <property type="entry name" value="GSDH"/>
    <property type="match status" value="1"/>
</dbReference>
<dbReference type="EMBL" id="SGWQ01000010">
    <property type="protein sequence ID" value="RZS33999.1"/>
    <property type="molecule type" value="Genomic_DNA"/>
</dbReference>
<feature type="domain" description="Glucose/Sorbosone dehydrogenase" evidence="3">
    <location>
        <begin position="44"/>
        <end position="333"/>
    </location>
</feature>
<evidence type="ECO:0000256" key="1">
    <source>
        <dbReference type="SAM" id="MobiDB-lite"/>
    </source>
</evidence>
<accession>A0A4Q7KG04</accession>
<feature type="signal peptide" evidence="2">
    <location>
        <begin position="1"/>
        <end position="24"/>
    </location>
</feature>
<sequence>MRAHRGVALAVVAAATVAVGPAAAASQEMAPPRAADPVVVASQLNVPWAIAFLPDGSALFTERNTAKIRSIRDGQVADVQTVPDVAASGEGGLLGIAVSPKYAEDKSVFVYYTAQSDNRIAKLVLGEQPQPILTGIPKASIHNGGRIEFGPDGYLYAGAGDAGSTGNAQNPDSLGGKILRMTTDGKPAPDNPTPGSLVYSLGHRNVQGLTWDDSGRMYASEFGQNTWDELNLINPGGNYGWPECEGTCSDDRFVNPLRTWSTAEASPSGLGFYQGHLYMAGLRGQRLWQIPVNGDGTVGEPRGLWHETYGRLRAVAAAPGDALWVGTSNRDGRGDPAPDDDRILSVTGTP</sequence>
<dbReference type="OrthoDB" id="9770043at2"/>
<dbReference type="RefSeq" id="WP_130347308.1">
    <property type="nucleotide sequence ID" value="NZ_SGWQ01000010.1"/>
</dbReference>
<keyword evidence="2" id="KW-0732">Signal</keyword>
<organism evidence="4 5">
    <name type="scientific">Herbihabitans rhizosphaerae</name>
    <dbReference type="NCBI Taxonomy" id="1872711"/>
    <lineage>
        <taxon>Bacteria</taxon>
        <taxon>Bacillati</taxon>
        <taxon>Actinomycetota</taxon>
        <taxon>Actinomycetes</taxon>
        <taxon>Pseudonocardiales</taxon>
        <taxon>Pseudonocardiaceae</taxon>
        <taxon>Herbihabitans</taxon>
    </lineage>
</organism>
<evidence type="ECO:0000256" key="2">
    <source>
        <dbReference type="SAM" id="SignalP"/>
    </source>
</evidence>
<reference evidence="4 5" key="1">
    <citation type="submission" date="2019-02" db="EMBL/GenBank/DDBJ databases">
        <title>Genomic Encyclopedia of Type Strains, Phase IV (KMG-IV): sequencing the most valuable type-strain genomes for metagenomic binning, comparative biology and taxonomic classification.</title>
        <authorList>
            <person name="Goeker M."/>
        </authorList>
    </citation>
    <scope>NUCLEOTIDE SEQUENCE [LARGE SCALE GENOMIC DNA]</scope>
    <source>
        <strain evidence="4 5">DSM 101727</strain>
    </source>
</reference>
<dbReference type="AlphaFoldDB" id="A0A4Q7KG04"/>
<evidence type="ECO:0000313" key="4">
    <source>
        <dbReference type="EMBL" id="RZS33999.1"/>
    </source>
</evidence>
<feature type="compositionally biased region" description="Basic and acidic residues" evidence="1">
    <location>
        <begin position="330"/>
        <end position="343"/>
    </location>
</feature>
<dbReference type="PANTHER" id="PTHR19328:SF13">
    <property type="entry name" value="HIPL1 PROTEIN"/>
    <property type="match status" value="1"/>
</dbReference>
<comment type="caution">
    <text evidence="4">The sequence shown here is derived from an EMBL/GenBank/DDBJ whole genome shotgun (WGS) entry which is preliminary data.</text>
</comment>
<gene>
    <name evidence="4" type="ORF">EV193_110149</name>
</gene>
<dbReference type="InterPro" id="IPR011042">
    <property type="entry name" value="6-blade_b-propeller_TolB-like"/>
</dbReference>
<keyword evidence="5" id="KW-1185">Reference proteome</keyword>
<dbReference type="InterPro" id="IPR011041">
    <property type="entry name" value="Quinoprot_gluc/sorb_DH_b-prop"/>
</dbReference>
<feature type="region of interest" description="Disordered" evidence="1">
    <location>
        <begin position="326"/>
        <end position="350"/>
    </location>
</feature>
<name>A0A4Q7KG04_9PSEU</name>
<dbReference type="Gene3D" id="2.120.10.30">
    <property type="entry name" value="TolB, C-terminal domain"/>
    <property type="match status" value="1"/>
</dbReference>
<proteinExistence type="predicted"/>